<reference evidence="9 10" key="1">
    <citation type="submission" date="2016-10" db="EMBL/GenBank/DDBJ databases">
        <authorList>
            <person name="de Groot N.N."/>
        </authorList>
    </citation>
    <scope>NUCLEOTIDE SEQUENCE [LARGE SCALE GENOMIC DNA]</scope>
    <source>
        <strain evidence="9 10">CGMCC 1.6291</strain>
    </source>
</reference>
<dbReference type="PIRSF" id="PIRSF036427">
    <property type="entry name" value="Precrrn-2_mtase"/>
    <property type="match status" value="1"/>
</dbReference>
<dbReference type="RefSeq" id="WP_091644645.1">
    <property type="nucleotide sequence ID" value="NZ_FOEG01000006.1"/>
</dbReference>
<keyword evidence="5 9" id="KW-0808">Transferase</keyword>
<dbReference type="InterPro" id="IPR014777">
    <property type="entry name" value="4pyrrole_Mease_sub1"/>
</dbReference>
<dbReference type="EMBL" id="FOEG01000006">
    <property type="protein sequence ID" value="SEO99774.1"/>
    <property type="molecule type" value="Genomic_DNA"/>
</dbReference>
<dbReference type="InterPro" id="IPR035996">
    <property type="entry name" value="4pyrrol_Methylase_sf"/>
</dbReference>
<feature type="domain" description="Tetrapyrrole methylase" evidence="8">
    <location>
        <begin position="11"/>
        <end position="224"/>
    </location>
</feature>
<dbReference type="PANTHER" id="PTHR43467">
    <property type="entry name" value="COBALT-PRECORRIN-2 C(20)-METHYLTRANSFERASE"/>
    <property type="match status" value="1"/>
</dbReference>
<name>A0A1H8UAA8_9GAMM</name>
<evidence type="ECO:0000313" key="10">
    <source>
        <dbReference type="Proteomes" id="UP000199657"/>
    </source>
</evidence>
<evidence type="ECO:0000259" key="8">
    <source>
        <dbReference type="Pfam" id="PF00590"/>
    </source>
</evidence>
<evidence type="ECO:0000256" key="4">
    <source>
        <dbReference type="ARBA" id="ARBA00022603"/>
    </source>
</evidence>
<dbReference type="STRING" id="406100.SAMN04488052_10610"/>
<dbReference type="Gene3D" id="3.30.950.10">
    <property type="entry name" value="Methyltransferase, Cobalt-precorrin-4 Transmethylase, Domain 2"/>
    <property type="match status" value="1"/>
</dbReference>
<evidence type="ECO:0000256" key="2">
    <source>
        <dbReference type="ARBA" id="ARBA00005879"/>
    </source>
</evidence>
<dbReference type="SUPFAM" id="SSF53790">
    <property type="entry name" value="Tetrapyrrole methylase"/>
    <property type="match status" value="1"/>
</dbReference>
<dbReference type="CDD" id="cd11645">
    <property type="entry name" value="Precorrin_2_C20_MT"/>
    <property type="match status" value="1"/>
</dbReference>
<protein>
    <submittedName>
        <fullName evidence="9">Precorrin-2/cobalt-factor-2 C20-methyltransferase</fullName>
    </submittedName>
</protein>
<accession>A0A1H8UAA8</accession>
<keyword evidence="6" id="KW-0949">S-adenosyl-L-methionine</keyword>
<evidence type="ECO:0000313" key="9">
    <source>
        <dbReference type="EMBL" id="SEO99774.1"/>
    </source>
</evidence>
<dbReference type="InterPro" id="IPR003043">
    <property type="entry name" value="Uropor_MeTrfase_CS"/>
</dbReference>
<dbReference type="GO" id="GO:0030788">
    <property type="term" value="F:precorrin-2 C20-methyltransferase activity"/>
    <property type="evidence" value="ECO:0007669"/>
    <property type="project" value="InterPro"/>
</dbReference>
<dbReference type="InterPro" id="IPR000878">
    <property type="entry name" value="4pyrrol_Mease"/>
</dbReference>
<evidence type="ECO:0000256" key="3">
    <source>
        <dbReference type="ARBA" id="ARBA00022573"/>
    </source>
</evidence>
<evidence type="ECO:0000256" key="6">
    <source>
        <dbReference type="ARBA" id="ARBA00022691"/>
    </source>
</evidence>
<dbReference type="InterPro" id="IPR012382">
    <property type="entry name" value="CobI/CbiL"/>
</dbReference>
<dbReference type="PROSITE" id="PS00839">
    <property type="entry name" value="SUMT_1"/>
    <property type="match status" value="1"/>
</dbReference>
<comment type="similarity">
    <text evidence="2 7">Belongs to the precorrin methyltransferase family.</text>
</comment>
<sequence>MTTLNSIEGGRFYGIGTGPGDPELITLKAARLIASADVVAYFCKRGKRGNARDIADAHIHGGQREEPMVYPVTTELPHTSQAYRDRIEAFFDASADMLAGHLAAGRSVVVLNEGDPFFYGSFMHVYLRLKDRFPSTIIPGVPSIMSSAALLPTPLTMRDDVLSVVPGTLPDDALHERLSSVDAAVIMKVGSNLDRIVAVLERLGMCQRAWYVERSSMAAEYCCRLPEASVDRAPYFSMIVVPGTGERR</sequence>
<gene>
    <name evidence="9" type="ORF">SAMN04488052_10610</name>
</gene>
<dbReference type="InterPro" id="IPR006364">
    <property type="entry name" value="CobI/CbiL/CobIJ_dom"/>
</dbReference>
<dbReference type="InterPro" id="IPR014776">
    <property type="entry name" value="4pyrrole_Mease_sub2"/>
</dbReference>
<dbReference type="PANTHER" id="PTHR43467:SF2">
    <property type="entry name" value="COBALT-PRECORRIN-2 C(20)-METHYLTRANSFERASE"/>
    <property type="match status" value="1"/>
</dbReference>
<dbReference type="NCBIfam" id="NF004647">
    <property type="entry name" value="PRK05990.1"/>
    <property type="match status" value="1"/>
</dbReference>
<evidence type="ECO:0000256" key="5">
    <source>
        <dbReference type="ARBA" id="ARBA00022679"/>
    </source>
</evidence>
<proteinExistence type="inferred from homology"/>
<dbReference type="OrthoDB" id="9804789at2"/>
<dbReference type="GO" id="GO:0032259">
    <property type="term" value="P:methylation"/>
    <property type="evidence" value="ECO:0007669"/>
    <property type="project" value="UniProtKB-KW"/>
</dbReference>
<dbReference type="GO" id="GO:0009236">
    <property type="term" value="P:cobalamin biosynthetic process"/>
    <property type="evidence" value="ECO:0007669"/>
    <property type="project" value="UniProtKB-UniRule"/>
</dbReference>
<evidence type="ECO:0000256" key="7">
    <source>
        <dbReference type="PIRNR" id="PIRNR036427"/>
    </source>
</evidence>
<organism evidence="9 10">
    <name type="scientific">Aquisalimonas asiatica</name>
    <dbReference type="NCBI Taxonomy" id="406100"/>
    <lineage>
        <taxon>Bacteria</taxon>
        <taxon>Pseudomonadati</taxon>
        <taxon>Pseudomonadota</taxon>
        <taxon>Gammaproteobacteria</taxon>
        <taxon>Chromatiales</taxon>
        <taxon>Ectothiorhodospiraceae</taxon>
        <taxon>Aquisalimonas</taxon>
    </lineage>
</organism>
<dbReference type="Pfam" id="PF00590">
    <property type="entry name" value="TP_methylase"/>
    <property type="match status" value="1"/>
</dbReference>
<keyword evidence="10" id="KW-1185">Reference proteome</keyword>
<dbReference type="NCBIfam" id="TIGR01467">
    <property type="entry name" value="cobI_cbiL"/>
    <property type="match status" value="1"/>
</dbReference>
<keyword evidence="3" id="KW-0169">Cobalamin biosynthesis</keyword>
<dbReference type="Gene3D" id="3.40.1010.10">
    <property type="entry name" value="Cobalt-precorrin-4 Transmethylase, Domain 1"/>
    <property type="match status" value="1"/>
</dbReference>
<dbReference type="Proteomes" id="UP000199657">
    <property type="component" value="Unassembled WGS sequence"/>
</dbReference>
<dbReference type="AlphaFoldDB" id="A0A1H8UAA8"/>
<evidence type="ECO:0000256" key="1">
    <source>
        <dbReference type="ARBA" id="ARBA00004953"/>
    </source>
</evidence>
<dbReference type="UniPathway" id="UPA00148"/>
<keyword evidence="4 9" id="KW-0489">Methyltransferase</keyword>
<comment type="pathway">
    <text evidence="1">Cofactor biosynthesis; adenosylcobalamin biosynthesis.</text>
</comment>